<accession>A0AB38ZE44</accession>
<dbReference type="GO" id="GO:0005576">
    <property type="term" value="C:extracellular region"/>
    <property type="evidence" value="ECO:0007669"/>
    <property type="project" value="UniProtKB-SubCell"/>
</dbReference>
<keyword evidence="7 10" id="KW-0645">Protease</keyword>
<dbReference type="InterPro" id="IPR051487">
    <property type="entry name" value="Ser/Thr_Proteases_Immune/Dev"/>
</dbReference>
<dbReference type="InterPro" id="IPR043504">
    <property type="entry name" value="Peptidase_S1_PA_chymotrypsin"/>
</dbReference>
<keyword evidence="5" id="KW-0325">Glycoprotein</keyword>
<reference evidence="10" key="1">
    <citation type="submission" date="2024-03" db="EMBL/GenBank/DDBJ databases">
        <authorList>
            <person name="Jin J.A."/>
            <person name="King G.A."/>
            <person name="Walker A."/>
        </authorList>
    </citation>
    <scope>NUCLEOTIDE SEQUENCE</scope>
</reference>
<evidence type="ECO:0000256" key="7">
    <source>
        <dbReference type="RuleBase" id="RU363034"/>
    </source>
</evidence>
<feature type="signal peptide" evidence="8">
    <location>
        <begin position="1"/>
        <end position="20"/>
    </location>
</feature>
<dbReference type="Pfam" id="PF00089">
    <property type="entry name" value="Trypsin"/>
    <property type="match status" value="1"/>
</dbReference>
<dbReference type="InterPro" id="IPR033116">
    <property type="entry name" value="TRYPSIN_SER"/>
</dbReference>
<keyword evidence="3 8" id="KW-0732">Signal</keyword>
<protein>
    <submittedName>
        <fullName evidence="10">Venom S1 protease 3</fullName>
    </submittedName>
</protein>
<dbReference type="CDD" id="cd00190">
    <property type="entry name" value="Tryp_SPc"/>
    <property type="match status" value="1"/>
</dbReference>
<keyword evidence="2" id="KW-0964">Secreted</keyword>
<dbReference type="PROSITE" id="PS00135">
    <property type="entry name" value="TRYPSIN_SER"/>
    <property type="match status" value="1"/>
</dbReference>
<dbReference type="AlphaFoldDB" id="A0AB38ZE44"/>
<evidence type="ECO:0000256" key="2">
    <source>
        <dbReference type="ARBA" id="ARBA00022525"/>
    </source>
</evidence>
<dbReference type="SUPFAM" id="SSF50494">
    <property type="entry name" value="Trypsin-like serine proteases"/>
    <property type="match status" value="1"/>
</dbReference>
<dbReference type="InterPro" id="IPR001254">
    <property type="entry name" value="Trypsin_dom"/>
</dbReference>
<dbReference type="EMBL" id="PP510773">
    <property type="protein sequence ID" value="WXH71698.1"/>
    <property type="molecule type" value="mRNA"/>
</dbReference>
<organism evidence="10">
    <name type="scientific">Ectomocoris sp</name>
    <dbReference type="NCBI Taxonomy" id="3104572"/>
    <lineage>
        <taxon>Eukaryota</taxon>
        <taxon>Metazoa</taxon>
        <taxon>Ecdysozoa</taxon>
        <taxon>Arthropoda</taxon>
        <taxon>Hexapoda</taxon>
        <taxon>Insecta</taxon>
        <taxon>Pterygota</taxon>
        <taxon>Neoptera</taxon>
        <taxon>Paraneoptera</taxon>
        <taxon>Hemiptera</taxon>
        <taxon>Heteroptera</taxon>
        <taxon>Panheteroptera</taxon>
        <taxon>Cimicomorpha</taxon>
        <taxon>Reduviidae</taxon>
        <taxon>Peiratinae</taxon>
        <taxon>Ectomocoris</taxon>
    </lineage>
</organism>
<sequence>MLTLNWFMMASSLIILMVNADTIHELKTVNPGDDMTLWPNVESKRAITKWSFETCKGCRIILSCVILLRNCEDHVLTIDDGQTTKTYCGDDIDYASRNSHENKLSFTIETGAAKTGSYCRLLVTKPYTNMEYIEKDSSEEGLGKGATKTTSCKCGWTNKQAGRIVNGQEAGVNEYPFAALIMLKRRMFPYCGGSIISPSFILTAAHCTKPFKGLLLAVAVGEHDTRTTDESPFTKLIDVRKTIEHPLYVEPKNRYDIALMKLEEKMEFNDGVGRICLTNNHFKNLNNEYVKAMGWGLLKTNGTESPVLRKVNLKVIDIDICKTVFPSVDKKSDYQVCTWAPNKDSCQGDSGGPLVWHDPELQRYVQVALVSFGRECGSQDPAVNSKVSYFMEWIKKVTAPEEVCT</sequence>
<feature type="chain" id="PRO_5044190001" evidence="8">
    <location>
        <begin position="21"/>
        <end position="405"/>
    </location>
</feature>
<keyword evidence="4" id="KW-1015">Disulfide bond</keyword>
<evidence type="ECO:0000256" key="4">
    <source>
        <dbReference type="ARBA" id="ARBA00023157"/>
    </source>
</evidence>
<dbReference type="PANTHER" id="PTHR24256">
    <property type="entry name" value="TRYPTASE-RELATED"/>
    <property type="match status" value="1"/>
</dbReference>
<evidence type="ECO:0000313" key="10">
    <source>
        <dbReference type="EMBL" id="WXH71698.1"/>
    </source>
</evidence>
<evidence type="ECO:0000256" key="6">
    <source>
        <dbReference type="ARBA" id="ARBA00024195"/>
    </source>
</evidence>
<dbReference type="GO" id="GO:0006508">
    <property type="term" value="P:proteolysis"/>
    <property type="evidence" value="ECO:0007669"/>
    <property type="project" value="UniProtKB-KW"/>
</dbReference>
<keyword evidence="7" id="KW-0720">Serine protease</keyword>
<dbReference type="PRINTS" id="PR00722">
    <property type="entry name" value="CHYMOTRYPSIN"/>
</dbReference>
<evidence type="ECO:0000256" key="3">
    <source>
        <dbReference type="ARBA" id="ARBA00022729"/>
    </source>
</evidence>
<dbReference type="FunFam" id="2.40.10.10:FF:000054">
    <property type="entry name" value="Complement C1r subcomponent"/>
    <property type="match status" value="1"/>
</dbReference>
<evidence type="ECO:0000259" key="9">
    <source>
        <dbReference type="PROSITE" id="PS50240"/>
    </source>
</evidence>
<dbReference type="SMART" id="SM00020">
    <property type="entry name" value="Tryp_SPc"/>
    <property type="match status" value="1"/>
</dbReference>
<dbReference type="PROSITE" id="PS50240">
    <property type="entry name" value="TRYPSIN_DOM"/>
    <property type="match status" value="1"/>
</dbReference>
<dbReference type="FunFam" id="2.40.10.10:FF:000028">
    <property type="entry name" value="Serine protease easter"/>
    <property type="match status" value="1"/>
</dbReference>
<dbReference type="PROSITE" id="PS00134">
    <property type="entry name" value="TRYPSIN_HIS"/>
    <property type="match status" value="1"/>
</dbReference>
<feature type="domain" description="Peptidase S1" evidence="9">
    <location>
        <begin position="164"/>
        <end position="399"/>
    </location>
</feature>
<comment type="subcellular location">
    <subcellularLocation>
        <location evidence="1">Secreted</location>
    </subcellularLocation>
</comment>
<comment type="similarity">
    <text evidence="6">Belongs to the peptidase S1 family. CLIP subfamily.</text>
</comment>
<proteinExistence type="evidence at transcript level"/>
<evidence type="ECO:0000256" key="1">
    <source>
        <dbReference type="ARBA" id="ARBA00004613"/>
    </source>
</evidence>
<evidence type="ECO:0000256" key="5">
    <source>
        <dbReference type="ARBA" id="ARBA00023180"/>
    </source>
</evidence>
<dbReference type="Gene3D" id="2.40.10.10">
    <property type="entry name" value="Trypsin-like serine proteases"/>
    <property type="match status" value="1"/>
</dbReference>
<name>A0AB38ZE44_9HEMI</name>
<evidence type="ECO:0000256" key="8">
    <source>
        <dbReference type="SAM" id="SignalP"/>
    </source>
</evidence>
<keyword evidence="7" id="KW-0378">Hydrolase</keyword>
<dbReference type="InterPro" id="IPR009003">
    <property type="entry name" value="Peptidase_S1_PA"/>
</dbReference>
<dbReference type="InterPro" id="IPR018114">
    <property type="entry name" value="TRYPSIN_HIS"/>
</dbReference>
<dbReference type="InterPro" id="IPR001314">
    <property type="entry name" value="Peptidase_S1A"/>
</dbReference>
<dbReference type="GO" id="GO:0004252">
    <property type="term" value="F:serine-type endopeptidase activity"/>
    <property type="evidence" value="ECO:0007669"/>
    <property type="project" value="InterPro"/>
</dbReference>